<name>A0ACC3NCU9_9PEZI</name>
<organism evidence="1 2">
    <name type="scientific">Vermiconidia calcicola</name>
    <dbReference type="NCBI Taxonomy" id="1690605"/>
    <lineage>
        <taxon>Eukaryota</taxon>
        <taxon>Fungi</taxon>
        <taxon>Dikarya</taxon>
        <taxon>Ascomycota</taxon>
        <taxon>Pezizomycotina</taxon>
        <taxon>Dothideomycetes</taxon>
        <taxon>Dothideomycetidae</taxon>
        <taxon>Mycosphaerellales</taxon>
        <taxon>Extremaceae</taxon>
        <taxon>Vermiconidia</taxon>
    </lineage>
</organism>
<accession>A0ACC3NCU9</accession>
<protein>
    <submittedName>
        <fullName evidence="1">Uncharacterized protein</fullName>
    </submittedName>
</protein>
<dbReference type="EMBL" id="JAUTXU010000056">
    <property type="protein sequence ID" value="KAK3714307.1"/>
    <property type="molecule type" value="Genomic_DNA"/>
</dbReference>
<comment type="caution">
    <text evidence="1">The sequence shown here is derived from an EMBL/GenBank/DDBJ whole genome shotgun (WGS) entry which is preliminary data.</text>
</comment>
<gene>
    <name evidence="1" type="ORF">LTR37_007893</name>
</gene>
<keyword evidence="2" id="KW-1185">Reference proteome</keyword>
<evidence type="ECO:0000313" key="2">
    <source>
        <dbReference type="Proteomes" id="UP001281147"/>
    </source>
</evidence>
<reference evidence="1" key="1">
    <citation type="submission" date="2023-07" db="EMBL/GenBank/DDBJ databases">
        <title>Black Yeasts Isolated from many extreme environments.</title>
        <authorList>
            <person name="Coleine C."/>
            <person name="Stajich J.E."/>
            <person name="Selbmann L."/>
        </authorList>
    </citation>
    <scope>NUCLEOTIDE SEQUENCE</scope>
    <source>
        <strain evidence="1">CCFEE 5714</strain>
    </source>
</reference>
<dbReference type="Proteomes" id="UP001281147">
    <property type="component" value="Unassembled WGS sequence"/>
</dbReference>
<proteinExistence type="predicted"/>
<evidence type="ECO:0000313" key="1">
    <source>
        <dbReference type="EMBL" id="KAK3714307.1"/>
    </source>
</evidence>
<sequence>MAETVIKHDGRDYTEDQLFYLINEIKDYQIVHGSLIKGIQFETESSVPSRPVGASILPTPFPRSSFEEACELQQAFNELYMRASSDPDWLYSILEPLMGHDDLFAALWETYIKVRGAGVAQNAVCAIFRSDYMLHKMSNDEEVSLKQVEMNTFSCAGACHADRIAAMQHHLARVKAPEAITKLGRSKNTQSIVNLLKTAHETYKTNATSDIPKCVLITVQPFNFNIADERPIEHGLWDAGVPCYRCEWQNIRDRTILTEDRTLLFRPPIGIVELEVSVVYHRAGYEIEEYDDQGREARLRLEMSRAIKCPDILTHLTGFKSVQQALIQEGAVERFLPPDEAAKVRKTFMPMQILDTQAAGLEARKTALDPERAVNYILKPNLEGGGHNVYRSDIAEFLKLRPQEEWHKYVLMRLIEPPPSTGTIVMPEALYHGAVVSELGILGTCLWQRRSGAGGELEIKHNEVVGWTFKTKPAGVDEMSVVKGYGVFDCPLLVD</sequence>